<dbReference type="Proteomes" id="UP001163947">
    <property type="component" value="Plasmid pN1"/>
</dbReference>
<evidence type="ECO:0000313" key="2">
    <source>
        <dbReference type="Proteomes" id="UP001163947"/>
    </source>
</evidence>
<dbReference type="AlphaFoldDB" id="A0AA46PEJ0"/>
<geneLocation type="plasmid" evidence="1 2">
    <name>pN1</name>
</geneLocation>
<name>A0AA46PEJ0_9NOCA</name>
<accession>A0AA46PEJ0</accession>
<dbReference type="EMBL" id="CP106984">
    <property type="protein sequence ID" value="UYF97315.1"/>
    <property type="molecule type" value="Genomic_DNA"/>
</dbReference>
<dbReference type="GeneID" id="83624569"/>
<gene>
    <name evidence="1" type="ORF">OCS65_29110</name>
</gene>
<protein>
    <submittedName>
        <fullName evidence="1">Uncharacterized protein</fullName>
    </submittedName>
</protein>
<evidence type="ECO:0000313" key="1">
    <source>
        <dbReference type="EMBL" id="UYF97315.1"/>
    </source>
</evidence>
<dbReference type="RefSeq" id="WP_169847085.1">
    <property type="nucleotide sequence ID" value="NZ_CP106984.1"/>
</dbReference>
<organism evidence="1 2">
    <name type="scientific">Rhodococcus aetherivorans</name>
    <dbReference type="NCBI Taxonomy" id="191292"/>
    <lineage>
        <taxon>Bacteria</taxon>
        <taxon>Bacillati</taxon>
        <taxon>Actinomycetota</taxon>
        <taxon>Actinomycetes</taxon>
        <taxon>Mycobacteriales</taxon>
        <taxon>Nocardiaceae</taxon>
        <taxon>Rhodococcus</taxon>
    </lineage>
</organism>
<proteinExistence type="predicted"/>
<sequence>MPVLFAHVFIAVVQLLLRCVGMSSALSAPRSEQRVLAGRCDSFDDGFESWGE</sequence>
<reference evidence="1" key="1">
    <citation type="submission" date="2022-09" db="EMBL/GenBank/DDBJ databases">
        <title>The genome sequence of Rhodococcus aetherivorans N1.</title>
        <authorList>
            <person name="Jiang W."/>
        </authorList>
    </citation>
    <scope>NUCLEOTIDE SEQUENCE</scope>
    <source>
        <strain evidence="1">N1</strain>
        <plasmid evidence="1">pN1</plasmid>
    </source>
</reference>
<keyword evidence="1" id="KW-0614">Plasmid</keyword>